<dbReference type="Gene3D" id="3.10.20.370">
    <property type="match status" value="1"/>
</dbReference>
<dbReference type="CDD" id="cd09274">
    <property type="entry name" value="RNase_HI_RT_Ty3"/>
    <property type="match status" value="1"/>
</dbReference>
<dbReference type="InterPro" id="IPR012337">
    <property type="entry name" value="RNaseH-like_sf"/>
</dbReference>
<dbReference type="CDD" id="cd01647">
    <property type="entry name" value="RT_LTR"/>
    <property type="match status" value="1"/>
</dbReference>
<dbReference type="Pfam" id="PF00078">
    <property type="entry name" value="RVT_1"/>
    <property type="match status" value="1"/>
</dbReference>
<evidence type="ECO:0000256" key="3">
    <source>
        <dbReference type="ARBA" id="ARBA00012180"/>
    </source>
</evidence>
<evidence type="ECO:0000256" key="10">
    <source>
        <dbReference type="ARBA" id="ARBA00022759"/>
    </source>
</evidence>
<dbReference type="Pfam" id="PF17921">
    <property type="entry name" value="Integrase_H2C2"/>
    <property type="match status" value="1"/>
</dbReference>
<reference evidence="22" key="2">
    <citation type="submission" date="2025-09" db="UniProtKB">
        <authorList>
            <consortium name="Ensembl"/>
        </authorList>
    </citation>
    <scope>IDENTIFICATION</scope>
</reference>
<evidence type="ECO:0000313" key="22">
    <source>
        <dbReference type="Ensembl" id="ENSLLEP00000023221.1"/>
    </source>
</evidence>
<keyword evidence="16" id="KW-0238">DNA-binding</keyword>
<keyword evidence="5" id="KW-0808">Transferase</keyword>
<dbReference type="EC" id="3.1.26.4" evidence="3"/>
<evidence type="ECO:0000259" key="21">
    <source>
        <dbReference type="PROSITE" id="PS50994"/>
    </source>
</evidence>
<proteinExistence type="inferred from homology"/>
<feature type="domain" description="Integrase catalytic" evidence="21">
    <location>
        <begin position="650"/>
        <end position="809"/>
    </location>
</feature>
<feature type="domain" description="Chromo" evidence="19">
    <location>
        <begin position="951"/>
        <end position="1009"/>
    </location>
</feature>
<dbReference type="InterPro" id="IPR041373">
    <property type="entry name" value="RT_RNaseH"/>
</dbReference>
<dbReference type="FunFam" id="3.30.420.10:FF:000032">
    <property type="entry name" value="Retrovirus-related Pol polyprotein from transposon 297-like Protein"/>
    <property type="match status" value="1"/>
</dbReference>
<dbReference type="Gene3D" id="1.10.340.70">
    <property type="match status" value="1"/>
</dbReference>
<dbReference type="GO" id="GO:0003677">
    <property type="term" value="F:DNA binding"/>
    <property type="evidence" value="ECO:0007669"/>
    <property type="project" value="UniProtKB-KW"/>
</dbReference>
<dbReference type="InterPro" id="IPR043502">
    <property type="entry name" value="DNA/RNA_pol_sf"/>
</dbReference>
<dbReference type="Gene3D" id="3.10.10.10">
    <property type="entry name" value="HIV Type 1 Reverse Transcriptase, subunit A, domain 1"/>
    <property type="match status" value="1"/>
</dbReference>
<dbReference type="InterPro" id="IPR056924">
    <property type="entry name" value="SH3_Tf2-1"/>
</dbReference>
<dbReference type="InterPro" id="IPR041588">
    <property type="entry name" value="Integrase_H2C2"/>
</dbReference>
<dbReference type="InterPro" id="IPR050951">
    <property type="entry name" value="Retrovirus_Pol_polyprotein"/>
</dbReference>
<keyword evidence="15" id="KW-0239">DNA-directed DNA polymerase</keyword>
<dbReference type="InterPro" id="IPR001584">
    <property type="entry name" value="Integrase_cat-core"/>
</dbReference>
<dbReference type="PANTHER" id="PTHR37984:SF5">
    <property type="entry name" value="PROTEIN NYNRIN-LIKE"/>
    <property type="match status" value="1"/>
</dbReference>
<dbReference type="GO" id="GO:0004523">
    <property type="term" value="F:RNA-DNA hybrid ribonuclease activity"/>
    <property type="evidence" value="ECO:0007669"/>
    <property type="project" value="UniProtKB-EC"/>
</dbReference>
<dbReference type="GO" id="GO:0006508">
    <property type="term" value="P:proteolysis"/>
    <property type="evidence" value="ECO:0007669"/>
    <property type="project" value="UniProtKB-KW"/>
</dbReference>
<dbReference type="SUPFAM" id="SSF53098">
    <property type="entry name" value="Ribonuclease H-like"/>
    <property type="match status" value="1"/>
</dbReference>
<evidence type="ECO:0000256" key="4">
    <source>
        <dbReference type="ARBA" id="ARBA00022670"/>
    </source>
</evidence>
<dbReference type="GO" id="GO:0006310">
    <property type="term" value="P:DNA recombination"/>
    <property type="evidence" value="ECO:0007669"/>
    <property type="project" value="UniProtKB-KW"/>
</dbReference>
<keyword evidence="9" id="KW-0064">Aspartyl protease</keyword>
<keyword evidence="12" id="KW-0460">Magnesium</keyword>
<dbReference type="Pfam" id="PF24626">
    <property type="entry name" value="SH3_Tf2-1"/>
    <property type="match status" value="1"/>
</dbReference>
<name>A0A8C5W779_9ANUR</name>
<dbReference type="Gene3D" id="2.40.50.40">
    <property type="match status" value="1"/>
</dbReference>
<reference evidence="22" key="1">
    <citation type="submission" date="2025-08" db="UniProtKB">
        <authorList>
            <consortium name="Ensembl"/>
        </authorList>
    </citation>
    <scope>IDENTIFICATION</scope>
</reference>
<dbReference type="SUPFAM" id="SSF56672">
    <property type="entry name" value="DNA/RNA polymerases"/>
    <property type="match status" value="1"/>
</dbReference>
<keyword evidence="23" id="KW-1185">Reference proteome</keyword>
<dbReference type="Pfam" id="PF00665">
    <property type="entry name" value="rve"/>
    <property type="match status" value="1"/>
</dbReference>
<evidence type="ECO:0000259" key="19">
    <source>
        <dbReference type="PROSITE" id="PS50013"/>
    </source>
</evidence>
<dbReference type="Gene3D" id="3.30.70.270">
    <property type="match status" value="2"/>
</dbReference>
<dbReference type="Pfam" id="PF17917">
    <property type="entry name" value="RT_RNaseH"/>
    <property type="match status" value="1"/>
</dbReference>
<dbReference type="InterPro" id="IPR000477">
    <property type="entry name" value="RT_dom"/>
</dbReference>
<dbReference type="PROSITE" id="PS50994">
    <property type="entry name" value="INTEGRASE"/>
    <property type="match status" value="1"/>
</dbReference>
<evidence type="ECO:0000256" key="12">
    <source>
        <dbReference type="ARBA" id="ARBA00022842"/>
    </source>
</evidence>
<accession>A0A8C5W779</accession>
<evidence type="ECO:0000256" key="18">
    <source>
        <dbReference type="ARBA" id="ARBA00039658"/>
    </source>
</evidence>
<dbReference type="InterPro" id="IPR023780">
    <property type="entry name" value="Chromo_domain"/>
</dbReference>
<evidence type="ECO:0000256" key="9">
    <source>
        <dbReference type="ARBA" id="ARBA00022750"/>
    </source>
</evidence>
<dbReference type="SUPFAM" id="SSF54160">
    <property type="entry name" value="Chromo domain-like"/>
    <property type="match status" value="1"/>
</dbReference>
<evidence type="ECO:0000256" key="6">
    <source>
        <dbReference type="ARBA" id="ARBA00022695"/>
    </source>
</evidence>
<dbReference type="PROSITE" id="PS50878">
    <property type="entry name" value="RT_POL"/>
    <property type="match status" value="1"/>
</dbReference>
<protein>
    <recommendedName>
        <fullName evidence="18">Gypsy retrotransposon integrase-like protein 1</fullName>
        <ecNumber evidence="3">3.1.26.4</ecNumber>
    </recommendedName>
</protein>
<evidence type="ECO:0000256" key="2">
    <source>
        <dbReference type="ARBA" id="ARBA00010879"/>
    </source>
</evidence>
<dbReference type="Ensembl" id="ENSLLET00000024098.1">
    <property type="protein sequence ID" value="ENSLLEP00000023221.1"/>
    <property type="gene ID" value="ENSLLEG00000014749.1"/>
</dbReference>
<dbReference type="PANTHER" id="PTHR37984">
    <property type="entry name" value="PROTEIN CBG26694"/>
    <property type="match status" value="1"/>
</dbReference>
<keyword evidence="4" id="KW-0645">Protease</keyword>
<dbReference type="Gene3D" id="3.30.420.10">
    <property type="entry name" value="Ribonuclease H-like superfamily/Ribonuclease H"/>
    <property type="match status" value="1"/>
</dbReference>
<dbReference type="GO" id="GO:0046872">
    <property type="term" value="F:metal ion binding"/>
    <property type="evidence" value="ECO:0007669"/>
    <property type="project" value="UniProtKB-KW"/>
</dbReference>
<dbReference type="FunFam" id="3.10.20.370:FF:000003">
    <property type="entry name" value="Transposon Tf2-6 polyprotein"/>
    <property type="match status" value="1"/>
</dbReference>
<dbReference type="PROSITE" id="PS50013">
    <property type="entry name" value="CHROMO_2"/>
    <property type="match status" value="1"/>
</dbReference>
<dbReference type="InterPro" id="IPR043128">
    <property type="entry name" value="Rev_trsase/Diguanyl_cyclase"/>
</dbReference>
<comment type="similarity">
    <text evidence="2">Belongs to the beta type-B retroviral polymerase family. HERV class-II K(HML-2) pol subfamily.</text>
</comment>
<dbReference type="AlphaFoldDB" id="A0A8C5W779"/>
<evidence type="ECO:0000256" key="14">
    <source>
        <dbReference type="ARBA" id="ARBA00022918"/>
    </source>
</evidence>
<dbReference type="Proteomes" id="UP000694569">
    <property type="component" value="Unplaced"/>
</dbReference>
<sequence>MFFHVISSPSYPIVLGYPWLTRHNPVIDWRARQIAKWDNDCMSSCIEIPLSVNILNLPTAPPLTTTIPTPYSDLAPVFDKKEADRLPPHRSYDCAIDLLPGTTPPRGVVYPLSEKEHKVLEEYITDSLNKGFIRPSSSPAGAGFFFVQKKEEDLRPCIDFRGLNKITVKNAYPIPLIPELFDHLKYSKIFSKSDLRGAYNLIRIKHGDEWKTAFNTRLGHYEYLVMPFGLCNAPAVFQAFINDVLRDYTPYFVVVYLDDVLIHSPDLKTHHQHVRLVLSKLLSNGLYCKLEKCLFDVQQVQFLGYVISSSGFMMDPKKLDAIVHWPLPKGLKAIQRFIGLSNYYRRFIKGFSSIIAPITALTKKGIDTQNWPPIALEAFERLKTAFSTAPILHHPDPTRPFVLEVDASETGVGAVLSQRLVDDKPMQPCGFYSRKLSPTEARYDIGDRELLAIILALKEWRHLLEGSNCPFSIITDHKNLIYLSEARRLNPRQARWALFLTRFDFLISYRPGSKNIKADALSRQHEPLSTQISVPVPIVPERKILASLSTQVESPFWNLLLSKQSLAPPSKPPNKLFVPPVEVPTVLRLFQESKFAGHFGVKKTLNLIKRNLWWPTLSNDVKDYVTTCFVCTHSKPSRLSPTGLLQPLPVPERPWSHLAMDFLVELTPSLGHTVIFVVVDRFSKMAHFIPLRKLPSSSELLQIFTKEIFRLHGVPNVLVSDRGSQFISKFWRGFCHQLGVKLSFSCAYHPQTNGLAERTIQTLETYLRCFISDAQDDWVTLLPWAEFAYNNATSQSTKYSPFEIVTGMHPTVFPSSFPPQNIPALEEHLGNLRVIWERTRINLESASLAQKHSADRNRRPPPVYRVGDRVWLSTRHIRLKVPSMKFAPRFIGPYRILRCINPVLYALQLHASLRIPNSFHVSLLKPLLCNRFTRPDSPPPPPVVVDGTPEYEIESILDSRRFRNRLQYLVHWRGYGPADRAWVSSRDVHAPHLVSAFHRRFPDRPAPGRPVGVPWEGVLSRLGPRRLVRSWRPSPRLRGRRLPRPFPALYARVQPAAPDLAPPVARRHHASIWVFLLHVTRFGQSEGRARDLNLRWPFLYALSWFCLSDPLVLAYLTLDRYSVYDLAFYLDLCTSKPLDSAIVTRLCFLPVPYFGSHLPLLTYLS</sequence>
<keyword evidence="11" id="KW-0378">Hydrolase</keyword>
<evidence type="ECO:0000256" key="15">
    <source>
        <dbReference type="ARBA" id="ARBA00022932"/>
    </source>
</evidence>
<keyword evidence="13" id="KW-0229">DNA integration</keyword>
<dbReference type="InterPro" id="IPR036397">
    <property type="entry name" value="RNaseH_sf"/>
</dbReference>
<evidence type="ECO:0000256" key="8">
    <source>
        <dbReference type="ARBA" id="ARBA00022723"/>
    </source>
</evidence>
<dbReference type="InterPro" id="IPR000953">
    <property type="entry name" value="Chromo/chromo_shadow_dom"/>
</dbReference>
<evidence type="ECO:0000256" key="16">
    <source>
        <dbReference type="ARBA" id="ARBA00023125"/>
    </source>
</evidence>
<evidence type="ECO:0000256" key="1">
    <source>
        <dbReference type="ARBA" id="ARBA00004123"/>
    </source>
</evidence>
<comment type="subcellular location">
    <subcellularLocation>
        <location evidence="1">Nucleus</location>
    </subcellularLocation>
</comment>
<keyword evidence="7" id="KW-0540">Nuclease</keyword>
<dbReference type="GO" id="GO:0003964">
    <property type="term" value="F:RNA-directed DNA polymerase activity"/>
    <property type="evidence" value="ECO:0007669"/>
    <property type="project" value="UniProtKB-KW"/>
</dbReference>
<dbReference type="InterPro" id="IPR016197">
    <property type="entry name" value="Chromo-like_dom_sf"/>
</dbReference>
<dbReference type="GO" id="GO:0004190">
    <property type="term" value="F:aspartic-type endopeptidase activity"/>
    <property type="evidence" value="ECO:0007669"/>
    <property type="project" value="UniProtKB-KW"/>
</dbReference>
<evidence type="ECO:0000256" key="11">
    <source>
        <dbReference type="ARBA" id="ARBA00022801"/>
    </source>
</evidence>
<dbReference type="GO" id="GO:0003887">
    <property type="term" value="F:DNA-directed DNA polymerase activity"/>
    <property type="evidence" value="ECO:0007669"/>
    <property type="project" value="UniProtKB-KW"/>
</dbReference>
<evidence type="ECO:0000256" key="17">
    <source>
        <dbReference type="ARBA" id="ARBA00023172"/>
    </source>
</evidence>
<dbReference type="OrthoDB" id="422540at2759"/>
<evidence type="ECO:0000259" key="20">
    <source>
        <dbReference type="PROSITE" id="PS50878"/>
    </source>
</evidence>
<dbReference type="SMART" id="SM00298">
    <property type="entry name" value="CHROMO"/>
    <property type="match status" value="1"/>
</dbReference>
<keyword evidence="14" id="KW-0695">RNA-directed DNA polymerase</keyword>
<dbReference type="CDD" id="cd18975">
    <property type="entry name" value="CD_MarY1_POL_like"/>
    <property type="match status" value="1"/>
</dbReference>
<dbReference type="FunFam" id="3.30.70.270:FF:000020">
    <property type="entry name" value="Transposon Tf2-6 polyprotein-like Protein"/>
    <property type="match status" value="1"/>
</dbReference>
<organism evidence="22 23">
    <name type="scientific">Leptobrachium leishanense</name>
    <name type="common">Leishan spiny toad</name>
    <dbReference type="NCBI Taxonomy" id="445787"/>
    <lineage>
        <taxon>Eukaryota</taxon>
        <taxon>Metazoa</taxon>
        <taxon>Chordata</taxon>
        <taxon>Craniata</taxon>
        <taxon>Vertebrata</taxon>
        <taxon>Euteleostomi</taxon>
        <taxon>Amphibia</taxon>
        <taxon>Batrachia</taxon>
        <taxon>Anura</taxon>
        <taxon>Pelobatoidea</taxon>
        <taxon>Megophryidae</taxon>
        <taxon>Leptobrachium</taxon>
    </lineage>
</organism>
<evidence type="ECO:0000256" key="5">
    <source>
        <dbReference type="ARBA" id="ARBA00022679"/>
    </source>
</evidence>
<dbReference type="Pfam" id="PF00385">
    <property type="entry name" value="Chromo"/>
    <property type="match status" value="1"/>
</dbReference>
<evidence type="ECO:0000256" key="7">
    <source>
        <dbReference type="ARBA" id="ARBA00022722"/>
    </source>
</evidence>
<dbReference type="GO" id="GO:0005634">
    <property type="term" value="C:nucleus"/>
    <property type="evidence" value="ECO:0007669"/>
    <property type="project" value="UniProtKB-SubCell"/>
</dbReference>
<feature type="domain" description="Reverse transcriptase" evidence="20">
    <location>
        <begin position="128"/>
        <end position="307"/>
    </location>
</feature>
<dbReference type="GO" id="GO:0015074">
    <property type="term" value="P:DNA integration"/>
    <property type="evidence" value="ECO:0007669"/>
    <property type="project" value="UniProtKB-KW"/>
</dbReference>
<dbReference type="GeneTree" id="ENSGT01040000240511"/>
<keyword evidence="17" id="KW-0233">DNA recombination</keyword>
<evidence type="ECO:0000313" key="23">
    <source>
        <dbReference type="Proteomes" id="UP000694569"/>
    </source>
</evidence>
<dbReference type="FunFam" id="1.10.340.70:FF:000001">
    <property type="entry name" value="Retrovirus-related Pol polyprotein from transposon gypsy-like Protein"/>
    <property type="match status" value="1"/>
</dbReference>
<evidence type="ECO:0000256" key="13">
    <source>
        <dbReference type="ARBA" id="ARBA00022908"/>
    </source>
</evidence>
<keyword evidence="8" id="KW-0479">Metal-binding</keyword>
<keyword evidence="6" id="KW-0548">Nucleotidyltransferase</keyword>
<keyword evidence="10" id="KW-0255">Endonuclease</keyword>